<reference evidence="10 11" key="1">
    <citation type="submission" date="2017-11" db="EMBL/GenBank/DDBJ databases">
        <title>Evolution of Phototrophy in the Chloroflexi Phylum Driven by Horizontal Gene Transfer.</title>
        <authorList>
            <person name="Ward L.M."/>
            <person name="Hemp J."/>
            <person name="Shih P.M."/>
            <person name="Mcglynn S.E."/>
            <person name="Fischer W."/>
        </authorList>
    </citation>
    <scope>NUCLEOTIDE SEQUENCE [LARGE SCALE GENOMIC DNA]</scope>
    <source>
        <strain evidence="10">CP2_2F</strain>
    </source>
</reference>
<dbReference type="PANTHER" id="PTHR42873:SF1">
    <property type="entry name" value="S-ADENOSYLMETHIONINE-DEPENDENT METHYLTRANSFERASE DOMAIN-CONTAINING PROTEIN"/>
    <property type="match status" value="1"/>
</dbReference>
<dbReference type="InterPro" id="IPR041532">
    <property type="entry name" value="RlmI-like_PUA"/>
</dbReference>
<evidence type="ECO:0000313" key="10">
    <source>
        <dbReference type="EMBL" id="PJF30413.1"/>
    </source>
</evidence>
<evidence type="ECO:0000256" key="5">
    <source>
        <dbReference type="ARBA" id="ARBA00022679"/>
    </source>
</evidence>
<comment type="caution">
    <text evidence="10">The sequence shown here is derived from an EMBL/GenBank/DDBJ whole genome shotgun (WGS) entry which is preliminary data.</text>
</comment>
<dbReference type="Gene3D" id="3.40.50.150">
    <property type="entry name" value="Vaccinia Virus protein VP39"/>
    <property type="match status" value="1"/>
</dbReference>
<keyword evidence="3" id="KW-0698">rRNA processing</keyword>
<name>A0A2M8NYP2_9CHLR</name>
<dbReference type="Pfam" id="PF17785">
    <property type="entry name" value="PUA_3"/>
    <property type="match status" value="1"/>
</dbReference>
<keyword evidence="5 10" id="KW-0808">Transferase</keyword>
<dbReference type="InterPro" id="IPR015947">
    <property type="entry name" value="PUA-like_sf"/>
</dbReference>
<organism evidence="10 11">
    <name type="scientific">Candidatus Thermofonsia Clade 1 bacterium</name>
    <dbReference type="NCBI Taxonomy" id="2364210"/>
    <lineage>
        <taxon>Bacteria</taxon>
        <taxon>Bacillati</taxon>
        <taxon>Chloroflexota</taxon>
        <taxon>Candidatus Thermofontia</taxon>
        <taxon>Candidatus Thermofonsia Clade 1</taxon>
    </lineage>
</organism>
<dbReference type="EMBL" id="PGTK01000010">
    <property type="protein sequence ID" value="PJF30413.1"/>
    <property type="molecule type" value="Genomic_DNA"/>
</dbReference>
<dbReference type="GO" id="GO:0005737">
    <property type="term" value="C:cytoplasm"/>
    <property type="evidence" value="ECO:0007669"/>
    <property type="project" value="UniProtKB-SubCell"/>
</dbReference>
<dbReference type="InterPro" id="IPR019614">
    <property type="entry name" value="SAM-dep_methyl-trfase"/>
</dbReference>
<dbReference type="Proteomes" id="UP000228921">
    <property type="component" value="Unassembled WGS sequence"/>
</dbReference>
<dbReference type="GO" id="GO:0006364">
    <property type="term" value="P:rRNA processing"/>
    <property type="evidence" value="ECO:0007669"/>
    <property type="project" value="UniProtKB-KW"/>
</dbReference>
<dbReference type="InterPro" id="IPR029063">
    <property type="entry name" value="SAM-dependent_MTases_sf"/>
</dbReference>
<comment type="similarity">
    <text evidence="8">Belongs to the methyltransferase superfamily. RlmI family.</text>
</comment>
<dbReference type="SUPFAM" id="SSF53335">
    <property type="entry name" value="S-adenosyl-L-methionine-dependent methyltransferases"/>
    <property type="match status" value="1"/>
</dbReference>
<evidence type="ECO:0000259" key="9">
    <source>
        <dbReference type="SMART" id="SM00359"/>
    </source>
</evidence>
<dbReference type="InterPro" id="IPR036974">
    <property type="entry name" value="PUA_sf"/>
</dbReference>
<dbReference type="PANTHER" id="PTHR42873">
    <property type="entry name" value="RIBOSOMAL RNA LARGE SUBUNIT METHYLTRANSFERASE"/>
    <property type="match status" value="1"/>
</dbReference>
<accession>A0A2M8NYP2</accession>
<evidence type="ECO:0000313" key="11">
    <source>
        <dbReference type="Proteomes" id="UP000228921"/>
    </source>
</evidence>
<evidence type="ECO:0000256" key="8">
    <source>
        <dbReference type="ARBA" id="ARBA00038091"/>
    </source>
</evidence>
<dbReference type="CDD" id="cd11572">
    <property type="entry name" value="RlmI_M_like"/>
    <property type="match status" value="1"/>
</dbReference>
<dbReference type="GO" id="GO:0003723">
    <property type="term" value="F:RNA binding"/>
    <property type="evidence" value="ECO:0007669"/>
    <property type="project" value="UniProtKB-KW"/>
</dbReference>
<keyword evidence="2" id="KW-0963">Cytoplasm</keyword>
<gene>
    <name evidence="10" type="ORF">CUN51_07775</name>
</gene>
<dbReference type="GO" id="GO:0032259">
    <property type="term" value="P:methylation"/>
    <property type="evidence" value="ECO:0007669"/>
    <property type="project" value="UniProtKB-KW"/>
</dbReference>
<keyword evidence="7" id="KW-0694">RNA-binding</keyword>
<dbReference type="Pfam" id="PF10672">
    <property type="entry name" value="Methyltrans_SAM"/>
    <property type="match status" value="1"/>
</dbReference>
<dbReference type="CDD" id="cd02440">
    <property type="entry name" value="AdoMet_MTases"/>
    <property type="match status" value="1"/>
</dbReference>
<evidence type="ECO:0000256" key="7">
    <source>
        <dbReference type="ARBA" id="ARBA00022884"/>
    </source>
</evidence>
<dbReference type="GO" id="GO:0008168">
    <property type="term" value="F:methyltransferase activity"/>
    <property type="evidence" value="ECO:0007669"/>
    <property type="project" value="UniProtKB-KW"/>
</dbReference>
<dbReference type="PROSITE" id="PS50890">
    <property type="entry name" value="PUA"/>
    <property type="match status" value="1"/>
</dbReference>
<evidence type="ECO:0000256" key="1">
    <source>
        <dbReference type="ARBA" id="ARBA00004496"/>
    </source>
</evidence>
<evidence type="ECO:0000256" key="3">
    <source>
        <dbReference type="ARBA" id="ARBA00022552"/>
    </source>
</evidence>
<dbReference type="AlphaFoldDB" id="A0A2M8NYP2"/>
<dbReference type="Gene3D" id="2.30.130.10">
    <property type="entry name" value="PUA domain"/>
    <property type="match status" value="1"/>
</dbReference>
<dbReference type="CDD" id="cd21153">
    <property type="entry name" value="PUA_RlmI"/>
    <property type="match status" value="1"/>
</dbReference>
<comment type="subcellular location">
    <subcellularLocation>
        <location evidence="1">Cytoplasm</location>
    </subcellularLocation>
</comment>
<feature type="domain" description="PUA" evidence="9">
    <location>
        <begin position="4"/>
        <end position="90"/>
    </location>
</feature>
<protein>
    <submittedName>
        <fullName evidence="10">23S rRNA (Cytosine(1962)-C(5))-methyltransferase RlmI</fullName>
    </submittedName>
</protein>
<dbReference type="SMART" id="SM00359">
    <property type="entry name" value="PUA"/>
    <property type="match status" value="1"/>
</dbReference>
<evidence type="ECO:0000256" key="2">
    <source>
        <dbReference type="ARBA" id="ARBA00022490"/>
    </source>
</evidence>
<dbReference type="Gene3D" id="3.30.750.80">
    <property type="entry name" value="RNA methyltransferase domain (HRMD) like"/>
    <property type="match status" value="1"/>
</dbReference>
<keyword evidence="6" id="KW-0949">S-adenosyl-L-methionine</keyword>
<dbReference type="SUPFAM" id="SSF88697">
    <property type="entry name" value="PUA domain-like"/>
    <property type="match status" value="1"/>
</dbReference>
<sequence>MSEATLRIGVDRAKTLSRRHPWLYSGAVQAIEGAPRDGDLVALRSADSNAAFLGRGYWNSRAQIAVRILTWRDEPITPEFWRARLKRAIALRMPLQRATTAYRLINAESDGLPGLIVDRYGNWLVLQALTYGIDRRKHELAALLRELMPEIRGIYERSDVDVREKEGLPPTLGVLLGEAPPPLIEIEESGCRYAVDIYRGHKTGFYLDQRENRAILADYLSAFLPKAHVLNCFAYTGAFAIAALKGGDAAHVLNLEASEEALALARHNYALNGLAPTDDAFLCGDVFEVLRRFRAEGRQFDCIILDPPKFAHTQRQIERAARGYKDINLLAFQLLRSGGCLATFSCSGLIDADLFQKIVFGALEDSGREAQIVRRLSAGVDHPVALTFPEGAYLKGLLCRVW</sequence>
<evidence type="ECO:0000256" key="6">
    <source>
        <dbReference type="ARBA" id="ARBA00022691"/>
    </source>
</evidence>
<evidence type="ECO:0000256" key="4">
    <source>
        <dbReference type="ARBA" id="ARBA00022603"/>
    </source>
</evidence>
<dbReference type="InterPro" id="IPR002478">
    <property type="entry name" value="PUA"/>
</dbReference>
<proteinExistence type="inferred from homology"/>
<keyword evidence="4 10" id="KW-0489">Methyltransferase</keyword>